<evidence type="ECO:0000256" key="1">
    <source>
        <dbReference type="ARBA" id="ARBA00001623"/>
    </source>
</evidence>
<feature type="binding site" evidence="7">
    <location>
        <position position="114"/>
    </location>
    <ligand>
        <name>Zn(2+)</name>
        <dbReference type="ChEBI" id="CHEBI:29105"/>
        <label>1</label>
    </ligand>
</feature>
<dbReference type="EC" id="3.1.2.6" evidence="7"/>
<dbReference type="GO" id="GO:0004416">
    <property type="term" value="F:hydroxyacylglutathione hydrolase activity"/>
    <property type="evidence" value="ECO:0007669"/>
    <property type="project" value="UniProtKB-UniRule"/>
</dbReference>
<accession>A0A258FRC9</accession>
<dbReference type="SMART" id="SM00849">
    <property type="entry name" value="Lactamase_B"/>
    <property type="match status" value="1"/>
</dbReference>
<evidence type="ECO:0000256" key="7">
    <source>
        <dbReference type="HAMAP-Rule" id="MF_01374"/>
    </source>
</evidence>
<dbReference type="PANTHER" id="PTHR43705">
    <property type="entry name" value="HYDROXYACYLGLUTATHIONE HYDROLASE"/>
    <property type="match status" value="1"/>
</dbReference>
<dbReference type="NCBIfam" id="TIGR03413">
    <property type="entry name" value="GSH_gloB"/>
    <property type="match status" value="1"/>
</dbReference>
<dbReference type="PIRSF" id="PIRSF005457">
    <property type="entry name" value="Glx"/>
    <property type="match status" value="1"/>
</dbReference>
<organism evidence="9 10">
    <name type="scientific">Brevundimonas subvibrioides</name>
    <dbReference type="NCBI Taxonomy" id="74313"/>
    <lineage>
        <taxon>Bacteria</taxon>
        <taxon>Pseudomonadati</taxon>
        <taxon>Pseudomonadota</taxon>
        <taxon>Alphaproteobacteria</taxon>
        <taxon>Caulobacterales</taxon>
        <taxon>Caulobacteraceae</taxon>
        <taxon>Brevundimonas</taxon>
    </lineage>
</organism>
<feature type="domain" description="Metallo-beta-lactamase" evidence="8">
    <location>
        <begin position="13"/>
        <end position="171"/>
    </location>
</feature>
<dbReference type="SUPFAM" id="SSF56281">
    <property type="entry name" value="Metallo-hydrolase/oxidoreductase"/>
    <property type="match status" value="1"/>
</dbReference>
<evidence type="ECO:0000256" key="4">
    <source>
        <dbReference type="ARBA" id="ARBA00022723"/>
    </source>
</evidence>
<feature type="binding site" evidence="7">
    <location>
        <position position="59"/>
    </location>
    <ligand>
        <name>Zn(2+)</name>
        <dbReference type="ChEBI" id="CHEBI:29105"/>
        <label>1</label>
    </ligand>
</feature>
<dbReference type="InterPro" id="IPR001279">
    <property type="entry name" value="Metallo-B-lactamas"/>
</dbReference>
<dbReference type="Pfam" id="PF16123">
    <property type="entry name" value="HAGH_C"/>
    <property type="match status" value="1"/>
</dbReference>
<dbReference type="InterPro" id="IPR035680">
    <property type="entry name" value="Clx_II_MBL"/>
</dbReference>
<dbReference type="UniPathway" id="UPA00619">
    <property type="reaction ID" value="UER00676"/>
</dbReference>
<dbReference type="PANTHER" id="PTHR43705:SF1">
    <property type="entry name" value="HYDROXYACYLGLUTATHIONE HYDROLASE GLOB"/>
    <property type="match status" value="1"/>
</dbReference>
<name>A0A258FRC9_9CAUL</name>
<comment type="function">
    <text evidence="7">Thiolesterase that catalyzes the hydrolysis of S-D-lactoyl-glutathione to form glutathione and D-lactic acid.</text>
</comment>
<proteinExistence type="inferred from homology"/>
<keyword evidence="6 7" id="KW-0862">Zinc</keyword>
<feature type="binding site" evidence="7">
    <location>
        <position position="61"/>
    </location>
    <ligand>
        <name>Zn(2+)</name>
        <dbReference type="ChEBI" id="CHEBI:29105"/>
        <label>2</label>
    </ligand>
</feature>
<dbReference type="Pfam" id="PF00753">
    <property type="entry name" value="Lactamase_B"/>
    <property type="match status" value="1"/>
</dbReference>
<evidence type="ECO:0000256" key="6">
    <source>
        <dbReference type="ARBA" id="ARBA00022833"/>
    </source>
</evidence>
<dbReference type="InterPro" id="IPR032282">
    <property type="entry name" value="HAGH_C"/>
</dbReference>
<comment type="pathway">
    <text evidence="2 7">Secondary metabolite metabolism; methylglyoxal degradation; (R)-lactate from methylglyoxal: step 2/2.</text>
</comment>
<feature type="binding site" evidence="7">
    <location>
        <position position="57"/>
    </location>
    <ligand>
        <name>Zn(2+)</name>
        <dbReference type="ChEBI" id="CHEBI:29105"/>
        <label>1</label>
    </ligand>
</feature>
<evidence type="ECO:0000313" key="10">
    <source>
        <dbReference type="Proteomes" id="UP000215595"/>
    </source>
</evidence>
<feature type="binding site" evidence="7">
    <location>
        <position position="171"/>
    </location>
    <ligand>
        <name>Zn(2+)</name>
        <dbReference type="ChEBI" id="CHEBI:29105"/>
        <label>2</label>
    </ligand>
</feature>
<comment type="subunit">
    <text evidence="7">Monomer.</text>
</comment>
<dbReference type="Proteomes" id="UP000215595">
    <property type="component" value="Unassembled WGS sequence"/>
</dbReference>
<dbReference type="InterPro" id="IPR017782">
    <property type="entry name" value="Hydroxyacylglutathione_Hdrlase"/>
</dbReference>
<dbReference type="CDD" id="cd07723">
    <property type="entry name" value="hydroxyacylglutathione_hydrolase_MBL-fold"/>
    <property type="match status" value="1"/>
</dbReference>
<evidence type="ECO:0000313" key="9">
    <source>
        <dbReference type="EMBL" id="OYX34876.1"/>
    </source>
</evidence>
<dbReference type="InterPro" id="IPR050110">
    <property type="entry name" value="Glyoxalase_II_hydrolase"/>
</dbReference>
<dbReference type="GO" id="GO:0019243">
    <property type="term" value="P:methylglyoxal catabolic process to D-lactate via S-lactoyl-glutathione"/>
    <property type="evidence" value="ECO:0007669"/>
    <property type="project" value="UniProtKB-UniRule"/>
</dbReference>
<evidence type="ECO:0000256" key="3">
    <source>
        <dbReference type="ARBA" id="ARBA00006759"/>
    </source>
</evidence>
<evidence type="ECO:0000256" key="5">
    <source>
        <dbReference type="ARBA" id="ARBA00022801"/>
    </source>
</evidence>
<comment type="cofactor">
    <cofactor evidence="7">
        <name>Zn(2+)</name>
        <dbReference type="ChEBI" id="CHEBI:29105"/>
    </cofactor>
    <text evidence="7">Binds 2 Zn(2+) ions per subunit.</text>
</comment>
<comment type="caution">
    <text evidence="9">The sequence shown here is derived from an EMBL/GenBank/DDBJ whole genome shotgun (WGS) entry which is preliminary data.</text>
</comment>
<dbReference type="EMBL" id="NCEB01000007">
    <property type="protein sequence ID" value="OYX34876.1"/>
    <property type="molecule type" value="Genomic_DNA"/>
</dbReference>
<gene>
    <name evidence="7" type="primary">gloB</name>
    <name evidence="9" type="ORF">B7Z01_04910</name>
</gene>
<protein>
    <recommendedName>
        <fullName evidence="7">Hydroxyacylglutathione hydrolase</fullName>
        <ecNumber evidence="7">3.1.2.6</ecNumber>
    </recommendedName>
    <alternativeName>
        <fullName evidence="7">Glyoxalase II</fullName>
        <shortName evidence="7">Glx II</shortName>
    </alternativeName>
</protein>
<dbReference type="GO" id="GO:0046872">
    <property type="term" value="F:metal ion binding"/>
    <property type="evidence" value="ECO:0007669"/>
    <property type="project" value="UniProtKB-KW"/>
</dbReference>
<dbReference type="Gene3D" id="3.60.15.10">
    <property type="entry name" value="Ribonuclease Z/Hydroxyacylglutathione hydrolase-like"/>
    <property type="match status" value="1"/>
</dbReference>
<feature type="binding site" evidence="7">
    <location>
        <position position="133"/>
    </location>
    <ligand>
        <name>Zn(2+)</name>
        <dbReference type="ChEBI" id="CHEBI:29105"/>
        <label>2</label>
    </ligand>
</feature>
<feature type="binding site" evidence="7">
    <location>
        <position position="133"/>
    </location>
    <ligand>
        <name>Zn(2+)</name>
        <dbReference type="ChEBI" id="CHEBI:29105"/>
        <label>1</label>
    </ligand>
</feature>
<dbReference type="InterPro" id="IPR036866">
    <property type="entry name" value="RibonucZ/Hydroxyglut_hydro"/>
</dbReference>
<dbReference type="HAMAP" id="MF_01374">
    <property type="entry name" value="Glyoxalase_2"/>
    <property type="match status" value="1"/>
</dbReference>
<comment type="catalytic activity">
    <reaction evidence="1 7">
        <text>an S-(2-hydroxyacyl)glutathione + H2O = a 2-hydroxy carboxylate + glutathione + H(+)</text>
        <dbReference type="Rhea" id="RHEA:21864"/>
        <dbReference type="ChEBI" id="CHEBI:15377"/>
        <dbReference type="ChEBI" id="CHEBI:15378"/>
        <dbReference type="ChEBI" id="CHEBI:57925"/>
        <dbReference type="ChEBI" id="CHEBI:58896"/>
        <dbReference type="ChEBI" id="CHEBI:71261"/>
        <dbReference type="EC" id="3.1.2.6"/>
    </reaction>
</comment>
<reference evidence="9 10" key="1">
    <citation type="submission" date="2017-03" db="EMBL/GenBank/DDBJ databases">
        <title>Lifting the veil on microbial sulfur biogeochemistry in mining wastewaters.</title>
        <authorList>
            <person name="Kantor R.S."/>
            <person name="Colenbrander Nelson T."/>
            <person name="Marshall S."/>
            <person name="Bennett D."/>
            <person name="Apte S."/>
            <person name="Camacho D."/>
            <person name="Thomas B.C."/>
            <person name="Warren L.A."/>
            <person name="Banfield J.F."/>
        </authorList>
    </citation>
    <scope>NUCLEOTIDE SEQUENCE [LARGE SCALE GENOMIC DNA]</scope>
    <source>
        <strain evidence="9">32-69-9</strain>
    </source>
</reference>
<feature type="binding site" evidence="7">
    <location>
        <position position="62"/>
    </location>
    <ligand>
        <name>Zn(2+)</name>
        <dbReference type="ChEBI" id="CHEBI:29105"/>
        <label>2</label>
    </ligand>
</feature>
<keyword evidence="4 7" id="KW-0479">Metal-binding</keyword>
<comment type="similarity">
    <text evidence="3 7">Belongs to the metallo-beta-lactamase superfamily. Glyoxalase II family.</text>
</comment>
<evidence type="ECO:0000256" key="2">
    <source>
        <dbReference type="ARBA" id="ARBA00004963"/>
    </source>
</evidence>
<sequence length="242" mass="26818">MPLTVHLFPAREDNYAFLARDEATGTVAAIDTPDAQVILDAIQRLGWGRLDRIINTHWHPDHTEGNERLKAETGCDIWGPEEVKKVALLDHVVEEGDVVRIGDTTLHVTATPGHTLGHVVFRSVEDQIAFTGDTLFTLGCGRLFEGTPEQMWDSLQRIAAWPDETVLYGAHEYTASNARFMVTVDDRPEARAHAEGIFTRRALGEATVPTTLGVERRFNPYLTARDGAEFAARRAAKDGFKG</sequence>
<dbReference type="AlphaFoldDB" id="A0A258FRC9"/>
<keyword evidence="5 7" id="KW-0378">Hydrolase</keyword>
<evidence type="ECO:0000259" key="8">
    <source>
        <dbReference type="SMART" id="SM00849"/>
    </source>
</evidence>